<keyword evidence="4" id="KW-1185">Reference proteome</keyword>
<evidence type="ECO:0000313" key="3">
    <source>
        <dbReference type="EMBL" id="ACL66407.1"/>
    </source>
</evidence>
<evidence type="ECO:0000256" key="1">
    <source>
        <dbReference type="SAM" id="MobiDB-lite"/>
    </source>
</evidence>
<dbReference type="GO" id="GO:0016987">
    <property type="term" value="F:sigma factor activity"/>
    <property type="evidence" value="ECO:0007669"/>
    <property type="project" value="TreeGrafter"/>
</dbReference>
<dbReference type="InterPro" id="IPR007627">
    <property type="entry name" value="RNA_pol_sigma70_r2"/>
</dbReference>
<name>B8JG04_ANAD2</name>
<sequence>MTSSPAESIEPHRGRLLGLAYRMLGSMADAHDAVQETYARWHGADRGGVADAGAFLLRTTTRICLDMLSSARARHEEYVGPWLPEPVLDTARSGRTRTPSSPRTCPTRCS</sequence>
<dbReference type="Gene3D" id="1.10.1740.10">
    <property type="match status" value="1"/>
</dbReference>
<dbReference type="GO" id="GO:0006352">
    <property type="term" value="P:DNA-templated transcription initiation"/>
    <property type="evidence" value="ECO:0007669"/>
    <property type="project" value="InterPro"/>
</dbReference>
<feature type="domain" description="RNA polymerase sigma-70 region 2" evidence="2">
    <location>
        <begin position="9"/>
        <end position="72"/>
    </location>
</feature>
<dbReference type="EMBL" id="CP001359">
    <property type="protein sequence ID" value="ACL66407.1"/>
    <property type="molecule type" value="Genomic_DNA"/>
</dbReference>
<reference evidence="3" key="1">
    <citation type="submission" date="2009-01" db="EMBL/GenBank/DDBJ databases">
        <title>Complete sequence of Anaeromyxobacter dehalogenans 2CP-1.</title>
        <authorList>
            <consortium name="US DOE Joint Genome Institute"/>
            <person name="Lucas S."/>
            <person name="Copeland A."/>
            <person name="Lapidus A."/>
            <person name="Glavina del Rio T."/>
            <person name="Dalin E."/>
            <person name="Tice H."/>
            <person name="Bruce D."/>
            <person name="Goodwin L."/>
            <person name="Pitluck S."/>
            <person name="Saunders E."/>
            <person name="Brettin T."/>
            <person name="Detter J.C."/>
            <person name="Han C."/>
            <person name="Larimer F."/>
            <person name="Land M."/>
            <person name="Hauser L."/>
            <person name="Kyrpides N."/>
            <person name="Ovchinnikova G."/>
            <person name="Beliaev A.S."/>
            <person name="Richardson P."/>
        </authorList>
    </citation>
    <scope>NUCLEOTIDE SEQUENCE</scope>
    <source>
        <strain evidence="3">2CP-1</strain>
    </source>
</reference>
<accession>B8JG04</accession>
<dbReference type="AlphaFoldDB" id="B8JG04"/>
<dbReference type="PANTHER" id="PTHR30173">
    <property type="entry name" value="SIGMA 19 FACTOR"/>
    <property type="match status" value="1"/>
</dbReference>
<proteinExistence type="predicted"/>
<dbReference type="RefSeq" id="WP_012634132.1">
    <property type="nucleotide sequence ID" value="NC_011891.1"/>
</dbReference>
<dbReference type="InterPro" id="IPR052704">
    <property type="entry name" value="ECF_Sigma-70_Domain"/>
</dbReference>
<evidence type="ECO:0000313" key="4">
    <source>
        <dbReference type="Proteomes" id="UP000007089"/>
    </source>
</evidence>
<dbReference type="Pfam" id="PF04542">
    <property type="entry name" value="Sigma70_r2"/>
    <property type="match status" value="1"/>
</dbReference>
<evidence type="ECO:0000259" key="2">
    <source>
        <dbReference type="Pfam" id="PF04542"/>
    </source>
</evidence>
<dbReference type="InterPro" id="IPR013325">
    <property type="entry name" value="RNA_pol_sigma_r2"/>
</dbReference>
<dbReference type="KEGG" id="acp:A2cp1_3072"/>
<dbReference type="HOGENOM" id="CLU_2165682_0_0_7"/>
<dbReference type="Proteomes" id="UP000007089">
    <property type="component" value="Chromosome"/>
</dbReference>
<dbReference type="PANTHER" id="PTHR30173:SF36">
    <property type="entry name" value="ECF RNA POLYMERASE SIGMA FACTOR SIGJ"/>
    <property type="match status" value="1"/>
</dbReference>
<gene>
    <name evidence="3" type="ordered locus">A2cp1_3072</name>
</gene>
<protein>
    <submittedName>
        <fullName evidence="3">RNA polymerase, sigma-24 subunit, ECF subfamily</fullName>
    </submittedName>
</protein>
<dbReference type="SUPFAM" id="SSF88946">
    <property type="entry name" value="Sigma2 domain of RNA polymerase sigma factors"/>
    <property type="match status" value="1"/>
</dbReference>
<feature type="compositionally biased region" description="Low complexity" evidence="1">
    <location>
        <begin position="96"/>
        <end position="110"/>
    </location>
</feature>
<feature type="region of interest" description="Disordered" evidence="1">
    <location>
        <begin position="88"/>
        <end position="110"/>
    </location>
</feature>
<organism evidence="3 4">
    <name type="scientific">Anaeromyxobacter dehalogenans (strain ATCC BAA-258 / DSM 21875 / 2CP-1)</name>
    <dbReference type="NCBI Taxonomy" id="455488"/>
    <lineage>
        <taxon>Bacteria</taxon>
        <taxon>Pseudomonadati</taxon>
        <taxon>Myxococcota</taxon>
        <taxon>Myxococcia</taxon>
        <taxon>Myxococcales</taxon>
        <taxon>Cystobacterineae</taxon>
        <taxon>Anaeromyxobacteraceae</taxon>
        <taxon>Anaeromyxobacter</taxon>
    </lineage>
</organism>